<feature type="compositionally biased region" description="Basic and acidic residues" evidence="3">
    <location>
        <begin position="352"/>
        <end position="363"/>
    </location>
</feature>
<gene>
    <name evidence="4" type="ORF">WCD58_05315</name>
</gene>
<evidence type="ECO:0000256" key="2">
    <source>
        <dbReference type="ARBA" id="ARBA00022705"/>
    </source>
</evidence>
<dbReference type="EMBL" id="JBBEGM010000001">
    <property type="protein sequence ID" value="MEJ2860562.1"/>
    <property type="molecule type" value="Genomic_DNA"/>
</dbReference>
<dbReference type="RefSeq" id="WP_337700216.1">
    <property type="nucleotide sequence ID" value="NZ_JBBEGM010000001.1"/>
</dbReference>
<accession>A0ABU8M0M3</accession>
<protein>
    <submittedName>
        <fullName evidence="4">Protein rep</fullName>
    </submittedName>
</protein>
<keyword evidence="5" id="KW-1185">Reference proteome</keyword>
<dbReference type="Pfam" id="PF01446">
    <property type="entry name" value="Rep_1"/>
    <property type="match status" value="1"/>
</dbReference>
<evidence type="ECO:0000256" key="1">
    <source>
        <dbReference type="ARBA" id="ARBA00008909"/>
    </source>
</evidence>
<organism evidence="4 5">
    <name type="scientific">Actinomycetospora flava</name>
    <dbReference type="NCBI Taxonomy" id="3129232"/>
    <lineage>
        <taxon>Bacteria</taxon>
        <taxon>Bacillati</taxon>
        <taxon>Actinomycetota</taxon>
        <taxon>Actinomycetes</taxon>
        <taxon>Pseudonocardiales</taxon>
        <taxon>Pseudonocardiaceae</taxon>
        <taxon>Actinomycetospora</taxon>
    </lineage>
</organism>
<evidence type="ECO:0000313" key="4">
    <source>
        <dbReference type="EMBL" id="MEJ2860562.1"/>
    </source>
</evidence>
<comment type="similarity">
    <text evidence="1">Belongs to the Gram-positive plasmids replication protein type 1 family.</text>
</comment>
<sequence length="375" mass="41217">MLASARKITGLDRLRKCRKVTVTGTGGPTMRAGARRGAGYAGLSTCASVWACPCCAGKIAARRAAELVAVMAAVRLMGGCAYLVTFTVRHNRGHRLAELWDAVTAGWSAVASGGQWHQDAAGLLGWCRVVEATHTPRSGWHLHVHALWCWSGDVDDTEAQRIAYRAWARWDRALRRSGFDSTPVRGVDARRVRLASDGCDDALGGYFTKIAAEVTAQHAKDSRTGRSPFAVLRDAVETYRVEDLELWWEWERTSHGRKQLTWSLGDRDLRRLAGVREETDEEIAAEDVGSEDVIALSGDAWESVVAGGHETTLLDLAETDGMAAVTGWLDDRGLAWTPARAAQRDHQRRGDRRISPQTEREARAVLTHQRSWPGG</sequence>
<keyword evidence="2" id="KW-0235">DNA replication</keyword>
<evidence type="ECO:0000256" key="3">
    <source>
        <dbReference type="SAM" id="MobiDB-lite"/>
    </source>
</evidence>
<name>A0ABU8M0M3_9PSEU</name>
<evidence type="ECO:0000313" key="5">
    <source>
        <dbReference type="Proteomes" id="UP001369736"/>
    </source>
</evidence>
<feature type="region of interest" description="Disordered" evidence="3">
    <location>
        <begin position="339"/>
        <end position="375"/>
    </location>
</feature>
<proteinExistence type="inferred from homology"/>
<reference evidence="4 5" key="1">
    <citation type="submission" date="2024-03" db="EMBL/GenBank/DDBJ databases">
        <title>Actinomycetospora sp. OC33-EN07, a novel actinomycete isolated from wild orchid (Aerides multiflora).</title>
        <authorList>
            <person name="Suriyachadkun C."/>
        </authorList>
    </citation>
    <scope>NUCLEOTIDE SEQUENCE [LARGE SCALE GENOMIC DNA]</scope>
    <source>
        <strain evidence="4 5">OC33-EN07</strain>
    </source>
</reference>
<comment type="caution">
    <text evidence="4">The sequence shown here is derived from an EMBL/GenBank/DDBJ whole genome shotgun (WGS) entry which is preliminary data.</text>
</comment>
<dbReference type="Proteomes" id="UP001369736">
    <property type="component" value="Unassembled WGS sequence"/>
</dbReference>
<dbReference type="InterPro" id="IPR000989">
    <property type="entry name" value="Rep"/>
</dbReference>